<evidence type="ECO:0000256" key="3">
    <source>
        <dbReference type="SAM" id="MobiDB-lite"/>
    </source>
</evidence>
<organism evidence="5 6">
    <name type="scientific">Pseudonocardia yuanmonensis</name>
    <dbReference type="NCBI Taxonomy" id="1095914"/>
    <lineage>
        <taxon>Bacteria</taxon>
        <taxon>Bacillati</taxon>
        <taxon>Actinomycetota</taxon>
        <taxon>Actinomycetes</taxon>
        <taxon>Pseudonocardiales</taxon>
        <taxon>Pseudonocardiaceae</taxon>
        <taxon>Pseudonocardia</taxon>
    </lineage>
</organism>
<evidence type="ECO:0000313" key="6">
    <source>
        <dbReference type="Proteomes" id="UP001500325"/>
    </source>
</evidence>
<dbReference type="InterPro" id="IPR001647">
    <property type="entry name" value="HTH_TetR"/>
</dbReference>
<evidence type="ECO:0000256" key="1">
    <source>
        <dbReference type="ARBA" id="ARBA00023125"/>
    </source>
</evidence>
<dbReference type="InterPro" id="IPR009057">
    <property type="entry name" value="Homeodomain-like_sf"/>
</dbReference>
<accession>A0ABP8W853</accession>
<dbReference type="PROSITE" id="PS50977">
    <property type="entry name" value="HTH_TETR_2"/>
    <property type="match status" value="1"/>
</dbReference>
<evidence type="ECO:0000256" key="2">
    <source>
        <dbReference type="PROSITE-ProRule" id="PRU00335"/>
    </source>
</evidence>
<reference evidence="6" key="1">
    <citation type="journal article" date="2019" name="Int. J. Syst. Evol. Microbiol.">
        <title>The Global Catalogue of Microorganisms (GCM) 10K type strain sequencing project: providing services to taxonomists for standard genome sequencing and annotation.</title>
        <authorList>
            <consortium name="The Broad Institute Genomics Platform"/>
            <consortium name="The Broad Institute Genome Sequencing Center for Infectious Disease"/>
            <person name="Wu L."/>
            <person name="Ma J."/>
        </authorList>
    </citation>
    <scope>NUCLEOTIDE SEQUENCE [LARGE SCALE GENOMIC DNA]</scope>
    <source>
        <strain evidence="6">JCM 18055</strain>
    </source>
</reference>
<dbReference type="PANTHER" id="PTHR30055:SF237">
    <property type="entry name" value="TRANSCRIPTIONAL REPRESSOR MCE3R"/>
    <property type="match status" value="1"/>
</dbReference>
<dbReference type="RefSeq" id="WP_345379667.1">
    <property type="nucleotide sequence ID" value="NZ_BAABIC010000005.1"/>
</dbReference>
<comment type="caution">
    <text evidence="5">The sequence shown here is derived from an EMBL/GenBank/DDBJ whole genome shotgun (WGS) entry which is preliminary data.</text>
</comment>
<keyword evidence="6" id="KW-1185">Reference proteome</keyword>
<gene>
    <name evidence="5" type="ORF">GCM10023215_17680</name>
</gene>
<sequence>MPRLPTTVPGTVAAPGGRSRRDPERRERILTAAAELASRRGFHTVGMADIGAEAGIVGSGVYRHFDSKTAILVALLDRVMTRLQEGAAEVLAGPGDERRHLSALIRDHIRVAIEDRSVLAVYHREVHTLPEEDRRRLRRLQRHYLEDWVHVLAPLRRDLADGELRLAVHAAIGAIQSTLFFRSGLAPDRLAELLDGMAHACLGVEPAPEAPTGSSTGPAE</sequence>
<dbReference type="PANTHER" id="PTHR30055">
    <property type="entry name" value="HTH-TYPE TRANSCRIPTIONAL REGULATOR RUTR"/>
    <property type="match status" value="1"/>
</dbReference>
<dbReference type="Pfam" id="PF00440">
    <property type="entry name" value="TetR_N"/>
    <property type="match status" value="1"/>
</dbReference>
<feature type="DNA-binding region" description="H-T-H motif" evidence="2">
    <location>
        <begin position="46"/>
        <end position="65"/>
    </location>
</feature>
<dbReference type="EMBL" id="BAABIC010000005">
    <property type="protein sequence ID" value="GAA4683656.1"/>
    <property type="molecule type" value="Genomic_DNA"/>
</dbReference>
<feature type="region of interest" description="Disordered" evidence="3">
    <location>
        <begin position="1"/>
        <end position="24"/>
    </location>
</feature>
<dbReference type="Proteomes" id="UP001500325">
    <property type="component" value="Unassembled WGS sequence"/>
</dbReference>
<dbReference type="Pfam" id="PF17932">
    <property type="entry name" value="TetR_C_24"/>
    <property type="match status" value="1"/>
</dbReference>
<dbReference type="Gene3D" id="1.10.357.10">
    <property type="entry name" value="Tetracycline Repressor, domain 2"/>
    <property type="match status" value="1"/>
</dbReference>
<evidence type="ECO:0000259" key="4">
    <source>
        <dbReference type="PROSITE" id="PS50977"/>
    </source>
</evidence>
<name>A0ABP8W853_9PSEU</name>
<keyword evidence="1 2" id="KW-0238">DNA-binding</keyword>
<proteinExistence type="predicted"/>
<dbReference type="SUPFAM" id="SSF48498">
    <property type="entry name" value="Tetracyclin repressor-like, C-terminal domain"/>
    <property type="match status" value="1"/>
</dbReference>
<dbReference type="InterPro" id="IPR041490">
    <property type="entry name" value="KstR2_TetR_C"/>
</dbReference>
<protein>
    <submittedName>
        <fullName evidence="5">TetR/AcrR family transcriptional regulator</fullName>
    </submittedName>
</protein>
<dbReference type="InterPro" id="IPR050109">
    <property type="entry name" value="HTH-type_TetR-like_transc_reg"/>
</dbReference>
<dbReference type="Gene3D" id="1.10.10.60">
    <property type="entry name" value="Homeodomain-like"/>
    <property type="match status" value="1"/>
</dbReference>
<evidence type="ECO:0000313" key="5">
    <source>
        <dbReference type="EMBL" id="GAA4683656.1"/>
    </source>
</evidence>
<dbReference type="SUPFAM" id="SSF46689">
    <property type="entry name" value="Homeodomain-like"/>
    <property type="match status" value="1"/>
</dbReference>
<feature type="domain" description="HTH tetR-type" evidence="4">
    <location>
        <begin position="23"/>
        <end position="83"/>
    </location>
</feature>
<dbReference type="InterPro" id="IPR036271">
    <property type="entry name" value="Tet_transcr_reg_TetR-rel_C_sf"/>
</dbReference>
<dbReference type="PRINTS" id="PR00455">
    <property type="entry name" value="HTHTETR"/>
</dbReference>